<dbReference type="AlphaFoldDB" id="A0A5C8ZA67"/>
<keyword evidence="1" id="KW-1133">Transmembrane helix</keyword>
<keyword evidence="1" id="KW-0812">Transmembrane</keyword>
<feature type="domain" description="DUF6630" evidence="2">
    <location>
        <begin position="128"/>
        <end position="271"/>
    </location>
</feature>
<dbReference type="Pfam" id="PF20335">
    <property type="entry name" value="DUF6630"/>
    <property type="match status" value="1"/>
</dbReference>
<reference evidence="3 4" key="1">
    <citation type="submission" date="2019-07" db="EMBL/GenBank/DDBJ databases">
        <title>Reinekea sp. strain SSH23 genome sequencing and assembly.</title>
        <authorList>
            <person name="Kim I."/>
        </authorList>
    </citation>
    <scope>NUCLEOTIDE SEQUENCE [LARGE SCALE GENOMIC DNA]</scope>
    <source>
        <strain evidence="3 4">SSH23</strain>
    </source>
</reference>
<name>A0A5C8ZA67_9GAMM</name>
<evidence type="ECO:0000259" key="2">
    <source>
        <dbReference type="Pfam" id="PF20335"/>
    </source>
</evidence>
<evidence type="ECO:0000313" key="3">
    <source>
        <dbReference type="EMBL" id="TXR54852.1"/>
    </source>
</evidence>
<feature type="transmembrane region" description="Helical" evidence="1">
    <location>
        <begin position="32"/>
        <end position="51"/>
    </location>
</feature>
<dbReference type="EMBL" id="VKAD01000001">
    <property type="protein sequence ID" value="TXR54852.1"/>
    <property type="molecule type" value="Genomic_DNA"/>
</dbReference>
<organism evidence="3 4">
    <name type="scientific">Reinekea thalattae</name>
    <dbReference type="NCBI Taxonomy" id="2593301"/>
    <lineage>
        <taxon>Bacteria</taxon>
        <taxon>Pseudomonadati</taxon>
        <taxon>Pseudomonadota</taxon>
        <taxon>Gammaproteobacteria</taxon>
        <taxon>Oceanospirillales</taxon>
        <taxon>Saccharospirillaceae</taxon>
        <taxon>Reinekea</taxon>
    </lineage>
</organism>
<comment type="caution">
    <text evidence="3">The sequence shown here is derived from an EMBL/GenBank/DDBJ whole genome shotgun (WGS) entry which is preliminary data.</text>
</comment>
<gene>
    <name evidence="3" type="ORF">FME95_10045</name>
</gene>
<proteinExistence type="predicted"/>
<sequence>MSKKQQPIAIIIAILIIAYVIPLVMVKHIAKMIWSLVQIFPLFIWTVLKFIPVFSWGLLRVALVIIKTAVLVLLGLALSPIWYPIYLFIQRSNQKTALINRKKQLRDGIELMDILSTESIRLVDYTVAESIRETVLFDDEAYFCTLYGEDAYDPEFDFEWFLIEHLMEIKESKGRLAIRIDWKDIDEVEPQTNAVLSAHGIVGNFKPTTLTDYAHSIESALCEYDSWLVKNGYRFILWDQGSDEYFGFICKQDKIDTVLELSKSIGLDFRVNMFLHFNISFVKAEIIENLIFLIASAKERNIDQGVTTFSYFAEDLKHDSCNVNELYESLYRNISGMSRFADFTDDEWCAVESITGHIEAHQKII</sequence>
<evidence type="ECO:0000313" key="4">
    <source>
        <dbReference type="Proteomes" id="UP000321764"/>
    </source>
</evidence>
<feature type="transmembrane region" description="Helical" evidence="1">
    <location>
        <begin position="7"/>
        <end position="26"/>
    </location>
</feature>
<dbReference type="OrthoDB" id="5881629at2"/>
<protein>
    <recommendedName>
        <fullName evidence="2">DUF6630 domain-containing protein</fullName>
    </recommendedName>
</protein>
<keyword evidence="1" id="KW-0472">Membrane</keyword>
<dbReference type="InterPro" id="IPR046582">
    <property type="entry name" value="DUF6630"/>
</dbReference>
<dbReference type="RefSeq" id="WP_147714251.1">
    <property type="nucleotide sequence ID" value="NZ_VKAD01000001.1"/>
</dbReference>
<feature type="transmembrane region" description="Helical" evidence="1">
    <location>
        <begin position="58"/>
        <end position="83"/>
    </location>
</feature>
<dbReference type="Proteomes" id="UP000321764">
    <property type="component" value="Unassembled WGS sequence"/>
</dbReference>
<accession>A0A5C8ZA67</accession>
<keyword evidence="4" id="KW-1185">Reference proteome</keyword>
<evidence type="ECO:0000256" key="1">
    <source>
        <dbReference type="SAM" id="Phobius"/>
    </source>
</evidence>